<dbReference type="Gene3D" id="1.20.5.1930">
    <property type="match status" value="1"/>
</dbReference>
<evidence type="ECO:0000256" key="5">
    <source>
        <dbReference type="ARBA" id="ARBA00022741"/>
    </source>
</evidence>
<keyword evidence="5" id="KW-0547">Nucleotide-binding</keyword>
<comment type="catalytic activity">
    <reaction evidence="1">
        <text>ATP + protein L-histidine = ADP + protein N-phospho-L-histidine.</text>
        <dbReference type="EC" id="2.7.13.3"/>
    </reaction>
</comment>
<keyword evidence="3" id="KW-0597">Phosphoprotein</keyword>
<evidence type="ECO:0000256" key="1">
    <source>
        <dbReference type="ARBA" id="ARBA00000085"/>
    </source>
</evidence>
<reference evidence="10 11" key="1">
    <citation type="submission" date="2021-03" db="EMBL/GenBank/DDBJ databases">
        <title>Sequencing the genomes of 1000 actinobacteria strains.</title>
        <authorList>
            <person name="Klenk H.-P."/>
        </authorList>
    </citation>
    <scope>NUCLEOTIDE SEQUENCE [LARGE SCALE GENOMIC DNA]</scope>
    <source>
        <strain evidence="10 11">DSM 45510</strain>
    </source>
</reference>
<keyword evidence="4" id="KW-0808">Transferase</keyword>
<evidence type="ECO:0000313" key="10">
    <source>
        <dbReference type="EMBL" id="MBP2181750.1"/>
    </source>
</evidence>
<keyword evidence="8" id="KW-0902">Two-component regulatory system</keyword>
<keyword evidence="6 10" id="KW-0418">Kinase</keyword>
<evidence type="ECO:0000313" key="11">
    <source>
        <dbReference type="Proteomes" id="UP000741013"/>
    </source>
</evidence>
<proteinExistence type="predicted"/>
<evidence type="ECO:0000256" key="6">
    <source>
        <dbReference type="ARBA" id="ARBA00022777"/>
    </source>
</evidence>
<dbReference type="InterPro" id="IPR036890">
    <property type="entry name" value="HATPase_C_sf"/>
</dbReference>
<dbReference type="PANTHER" id="PTHR24421:SF10">
    <property type="entry name" value="NITRATE_NITRITE SENSOR PROTEIN NARQ"/>
    <property type="match status" value="1"/>
</dbReference>
<dbReference type="CDD" id="cd16917">
    <property type="entry name" value="HATPase_UhpB-NarQ-NarX-like"/>
    <property type="match status" value="1"/>
</dbReference>
<evidence type="ECO:0000256" key="4">
    <source>
        <dbReference type="ARBA" id="ARBA00022679"/>
    </source>
</evidence>
<gene>
    <name evidence="10" type="ORF">JOM49_003276</name>
</gene>
<evidence type="ECO:0000256" key="3">
    <source>
        <dbReference type="ARBA" id="ARBA00022553"/>
    </source>
</evidence>
<organism evidence="10 11">
    <name type="scientific">Amycolatopsis magusensis</name>
    <dbReference type="NCBI Taxonomy" id="882444"/>
    <lineage>
        <taxon>Bacteria</taxon>
        <taxon>Bacillati</taxon>
        <taxon>Actinomycetota</taxon>
        <taxon>Actinomycetes</taxon>
        <taxon>Pseudonocardiales</taxon>
        <taxon>Pseudonocardiaceae</taxon>
        <taxon>Amycolatopsis</taxon>
    </lineage>
</organism>
<dbReference type="EC" id="2.7.13.3" evidence="2"/>
<sequence length="231" mass="25188">MRKTAGWLRARPHNVRQVFTARLRANEAEVREQERRRLHRDLHDDLGPTLAGIRLRLGTASARLDDQPELRRLLDDAASETARAMSEIRRIVDELPPPDLAGLGLPGALRKLAARLDNAGARVTVEAQPLDLAATTELAAYRIAAEGVTNVLRHSGAHHVEISLTADEHRLVLTVADDGEGPPPAGWWGHGTGLRSMRQRAEDVGGSCVILFRPDGVPGTVVRAELPRNPA</sequence>
<evidence type="ECO:0000256" key="8">
    <source>
        <dbReference type="ARBA" id="ARBA00023012"/>
    </source>
</evidence>
<dbReference type="Pfam" id="PF07730">
    <property type="entry name" value="HisKA_3"/>
    <property type="match status" value="1"/>
</dbReference>
<dbReference type="PANTHER" id="PTHR24421">
    <property type="entry name" value="NITRATE/NITRITE SENSOR PROTEIN NARX-RELATED"/>
    <property type="match status" value="1"/>
</dbReference>
<accession>A0ABS4PQQ7</accession>
<dbReference type="SMART" id="SM00387">
    <property type="entry name" value="HATPase_c"/>
    <property type="match status" value="1"/>
</dbReference>
<dbReference type="InterPro" id="IPR011712">
    <property type="entry name" value="Sig_transdc_His_kin_sub3_dim/P"/>
</dbReference>
<protein>
    <recommendedName>
        <fullName evidence="2">histidine kinase</fullName>
        <ecNumber evidence="2">2.7.13.3</ecNumber>
    </recommendedName>
</protein>
<dbReference type="RefSeq" id="WP_209665129.1">
    <property type="nucleotide sequence ID" value="NZ_JAGGMS010000001.1"/>
</dbReference>
<evidence type="ECO:0000259" key="9">
    <source>
        <dbReference type="SMART" id="SM00387"/>
    </source>
</evidence>
<dbReference type="InterPro" id="IPR003594">
    <property type="entry name" value="HATPase_dom"/>
</dbReference>
<dbReference type="GO" id="GO:0016301">
    <property type="term" value="F:kinase activity"/>
    <property type="evidence" value="ECO:0007669"/>
    <property type="project" value="UniProtKB-KW"/>
</dbReference>
<evidence type="ECO:0000256" key="7">
    <source>
        <dbReference type="ARBA" id="ARBA00022840"/>
    </source>
</evidence>
<evidence type="ECO:0000256" key="2">
    <source>
        <dbReference type="ARBA" id="ARBA00012438"/>
    </source>
</evidence>
<comment type="caution">
    <text evidence="10">The sequence shown here is derived from an EMBL/GenBank/DDBJ whole genome shotgun (WGS) entry which is preliminary data.</text>
</comment>
<name>A0ABS4PQQ7_9PSEU</name>
<dbReference type="Pfam" id="PF02518">
    <property type="entry name" value="HATPase_c"/>
    <property type="match status" value="1"/>
</dbReference>
<dbReference type="Proteomes" id="UP000741013">
    <property type="component" value="Unassembled WGS sequence"/>
</dbReference>
<dbReference type="Gene3D" id="3.30.565.10">
    <property type="entry name" value="Histidine kinase-like ATPase, C-terminal domain"/>
    <property type="match status" value="1"/>
</dbReference>
<keyword evidence="7" id="KW-0067">ATP-binding</keyword>
<keyword evidence="11" id="KW-1185">Reference proteome</keyword>
<dbReference type="InterPro" id="IPR050482">
    <property type="entry name" value="Sensor_HK_TwoCompSys"/>
</dbReference>
<dbReference type="EMBL" id="JAGGMS010000001">
    <property type="protein sequence ID" value="MBP2181750.1"/>
    <property type="molecule type" value="Genomic_DNA"/>
</dbReference>
<feature type="domain" description="Histidine kinase/HSP90-like ATPase" evidence="9">
    <location>
        <begin position="135"/>
        <end position="230"/>
    </location>
</feature>
<dbReference type="SUPFAM" id="SSF55874">
    <property type="entry name" value="ATPase domain of HSP90 chaperone/DNA topoisomerase II/histidine kinase"/>
    <property type="match status" value="1"/>
</dbReference>